<keyword evidence="3" id="KW-1185">Reference proteome</keyword>
<evidence type="ECO:0000313" key="2">
    <source>
        <dbReference type="EMBL" id="MFF0006918.1"/>
    </source>
</evidence>
<evidence type="ECO:0000313" key="3">
    <source>
        <dbReference type="Proteomes" id="UP001601422"/>
    </source>
</evidence>
<proteinExistence type="predicted"/>
<gene>
    <name evidence="2" type="ORF">ACFYQT_26180</name>
</gene>
<dbReference type="RefSeq" id="WP_361943012.1">
    <property type="nucleotide sequence ID" value="NZ_JBEXVS010000011.1"/>
</dbReference>
<comment type="caution">
    <text evidence="2">The sequence shown here is derived from an EMBL/GenBank/DDBJ whole genome shotgun (WGS) entry which is preliminary data.</text>
</comment>
<organism evidence="2 3">
    <name type="scientific">Streptomyces tibetensis</name>
    <dbReference type="NCBI Taxonomy" id="2382123"/>
    <lineage>
        <taxon>Bacteria</taxon>
        <taxon>Bacillati</taxon>
        <taxon>Actinomycetota</taxon>
        <taxon>Actinomycetes</taxon>
        <taxon>Kitasatosporales</taxon>
        <taxon>Streptomycetaceae</taxon>
        <taxon>Streptomyces</taxon>
    </lineage>
</organism>
<dbReference type="EMBL" id="JBIAJP010000008">
    <property type="protein sequence ID" value="MFF0006918.1"/>
    <property type="molecule type" value="Genomic_DNA"/>
</dbReference>
<dbReference type="InterPro" id="IPR005509">
    <property type="entry name" value="AfsA_hotdog_dom"/>
</dbReference>
<feature type="domain" description="A-factor biosynthesis hotdog" evidence="1">
    <location>
        <begin position="6"/>
        <end position="144"/>
    </location>
</feature>
<dbReference type="Proteomes" id="UP001601422">
    <property type="component" value="Unassembled WGS sequence"/>
</dbReference>
<dbReference type="InterPro" id="IPR047757">
    <property type="entry name" value="AfsA-like"/>
</dbReference>
<name>A0ABW6N2A6_9ACTN</name>
<dbReference type="Pfam" id="PF03756">
    <property type="entry name" value="AfsA"/>
    <property type="match status" value="2"/>
</dbReference>
<dbReference type="NCBIfam" id="NF041195">
    <property type="entry name" value="ScbA_BarX_GamBu"/>
    <property type="match status" value="1"/>
</dbReference>
<sequence>MPQGHVHKHNADETLLTSWQRTGTDSFLIKARWPGAHSFYATEGDIDPLLFSETVRQCLPMLSHAAYDVPLGHHLLWETYDFSLAAGRPDEPAAAHPGTAPRELLLLADCTDVTRRGTRASAVTLHIRALHGDVLIGTAVTRFTIQTPAVYRRLRAEYADIARAVERLPAPPAALPAHEAGRPEPDDVVLSPTNVAGRHLLRVDTGHPVHFDHPVDHVPGMLLLDAARQAAHAASRPRPVRATGMTTRFHRYVEFDAPCWIDTEADPADPDHLLVTARQYERPCFTASVALEAASEARTPCGARGAC</sequence>
<accession>A0ABW6N2A6</accession>
<protein>
    <submittedName>
        <fullName evidence="2">ScbA/BarX family gamma-butyrolactone biosynthesis protein</fullName>
    </submittedName>
</protein>
<evidence type="ECO:0000259" key="1">
    <source>
        <dbReference type="Pfam" id="PF03756"/>
    </source>
</evidence>
<reference evidence="2 3" key="1">
    <citation type="submission" date="2024-10" db="EMBL/GenBank/DDBJ databases">
        <title>The Natural Products Discovery Center: Release of the First 8490 Sequenced Strains for Exploring Actinobacteria Biosynthetic Diversity.</title>
        <authorList>
            <person name="Kalkreuter E."/>
            <person name="Kautsar S.A."/>
            <person name="Yang D."/>
            <person name="Bader C.D."/>
            <person name="Teijaro C.N."/>
            <person name="Fluegel L."/>
            <person name="Davis C.M."/>
            <person name="Simpson J.R."/>
            <person name="Lauterbach L."/>
            <person name="Steele A.D."/>
            <person name="Gui C."/>
            <person name="Meng S."/>
            <person name="Li G."/>
            <person name="Viehrig K."/>
            <person name="Ye F."/>
            <person name="Su P."/>
            <person name="Kiefer A.F."/>
            <person name="Nichols A."/>
            <person name="Cepeda A.J."/>
            <person name="Yan W."/>
            <person name="Fan B."/>
            <person name="Jiang Y."/>
            <person name="Adhikari A."/>
            <person name="Zheng C.-J."/>
            <person name="Schuster L."/>
            <person name="Cowan T.M."/>
            <person name="Smanski M.J."/>
            <person name="Chevrette M.G."/>
            <person name="De Carvalho L.P.S."/>
            <person name="Shen B."/>
        </authorList>
    </citation>
    <scope>NUCLEOTIDE SEQUENCE [LARGE SCALE GENOMIC DNA]</scope>
    <source>
        <strain evidence="2 3">NPDC005497</strain>
    </source>
</reference>
<feature type="domain" description="A-factor biosynthesis hotdog" evidence="1">
    <location>
        <begin position="199"/>
        <end position="289"/>
    </location>
</feature>